<dbReference type="Pfam" id="PF01494">
    <property type="entry name" value="FAD_binding_3"/>
    <property type="match status" value="1"/>
</dbReference>
<dbReference type="Pfam" id="PF13450">
    <property type="entry name" value="NAD_binding_8"/>
    <property type="match status" value="1"/>
</dbReference>
<gene>
    <name evidence="6" type="ORF">FFLO_06846</name>
</gene>
<dbReference type="GO" id="GO:0004497">
    <property type="term" value="F:monooxygenase activity"/>
    <property type="evidence" value="ECO:0007669"/>
    <property type="project" value="UniProtKB-KW"/>
</dbReference>
<evidence type="ECO:0000313" key="7">
    <source>
        <dbReference type="Proteomes" id="UP000812966"/>
    </source>
</evidence>
<evidence type="ECO:0000256" key="2">
    <source>
        <dbReference type="ARBA" id="ARBA00022827"/>
    </source>
</evidence>
<dbReference type="Gene3D" id="3.50.50.60">
    <property type="entry name" value="FAD/NAD(P)-binding domain"/>
    <property type="match status" value="1"/>
</dbReference>
<evidence type="ECO:0000256" key="3">
    <source>
        <dbReference type="ARBA" id="ARBA00023002"/>
    </source>
</evidence>
<evidence type="ECO:0000256" key="4">
    <source>
        <dbReference type="ARBA" id="ARBA00023033"/>
    </source>
</evidence>
<dbReference type="InterPro" id="IPR036188">
    <property type="entry name" value="FAD/NAD-bd_sf"/>
</dbReference>
<evidence type="ECO:0000259" key="5">
    <source>
        <dbReference type="Pfam" id="PF01494"/>
    </source>
</evidence>
<dbReference type="OrthoDB" id="655030at2759"/>
<dbReference type="GO" id="GO:0071949">
    <property type="term" value="F:FAD binding"/>
    <property type="evidence" value="ECO:0007669"/>
    <property type="project" value="InterPro"/>
</dbReference>
<sequence>MTYPATNFTSNPPRLRVLIVGAGLSGLCIANSLLRDPAQRFDVSVFERDTVAFDSERGGYQIRLGQDGITGLKTCLSPETYLELSQAWGQELSRAPAIFQPTDGTILAKLAELKLYPQSRAVPRTALKEYLVRLPMERGALHFGRRVDSLVYQDNGDVSEVVLKFEDGSKIVIAADGSRSKASSLNRLAGLNNVKLLAGTAVCQGRGKIDASTRAKLPKILLDNGSLLYLSGETTGFCAVYELKDARGNPTEDSFLFWGHNGPEKIADLFAGTDDDDDTKAGRMAEHMVRDLGFDPQILPEVVRIGNRNLKAGQLSSSTTPHDWREGVAQRGRLIFIGDSIHAMTPSRGQGANQAMRDAAELSNLLLGNSIDAESPRTRLTDKDALALAKKFDEEMYPRAFGWVKASETAGNVDTTTWSGYLKMSLFLNAVRLGGLAVTLRDSLGLGTSKTLTF</sequence>
<dbReference type="AlphaFoldDB" id="A0A8K0JE42"/>
<dbReference type="Proteomes" id="UP000812966">
    <property type="component" value="Unassembled WGS sequence"/>
</dbReference>
<dbReference type="PRINTS" id="PR00420">
    <property type="entry name" value="RNGMNOXGNASE"/>
</dbReference>
<feature type="domain" description="FAD-binding" evidence="5">
    <location>
        <begin position="330"/>
        <end position="366"/>
    </location>
</feature>
<dbReference type="InterPro" id="IPR002938">
    <property type="entry name" value="FAD-bd"/>
</dbReference>
<evidence type="ECO:0000313" key="6">
    <source>
        <dbReference type="EMBL" id="KAG7527531.1"/>
    </source>
</evidence>
<keyword evidence="4" id="KW-0503">Monooxygenase</keyword>
<keyword evidence="7" id="KW-1185">Reference proteome</keyword>
<proteinExistence type="predicted"/>
<keyword evidence="2" id="KW-0274">FAD</keyword>
<keyword evidence="1" id="KW-0285">Flavoprotein</keyword>
<reference evidence="6" key="1">
    <citation type="submission" date="2020-04" db="EMBL/GenBank/DDBJ databases">
        <title>Analysis of mating type loci in Filobasidium floriforme.</title>
        <authorList>
            <person name="Nowrousian M."/>
        </authorList>
    </citation>
    <scope>NUCLEOTIDE SEQUENCE</scope>
    <source>
        <strain evidence="6">CBS 6242</strain>
    </source>
</reference>
<dbReference type="EMBL" id="JABELV010000271">
    <property type="protein sequence ID" value="KAG7527531.1"/>
    <property type="molecule type" value="Genomic_DNA"/>
</dbReference>
<protein>
    <recommendedName>
        <fullName evidence="5">FAD-binding domain-containing protein</fullName>
    </recommendedName>
</protein>
<comment type="caution">
    <text evidence="6">The sequence shown here is derived from an EMBL/GenBank/DDBJ whole genome shotgun (WGS) entry which is preliminary data.</text>
</comment>
<dbReference type="SUPFAM" id="SSF51905">
    <property type="entry name" value="FAD/NAD(P)-binding domain"/>
    <property type="match status" value="1"/>
</dbReference>
<name>A0A8K0JE42_9TREE</name>
<dbReference type="PANTHER" id="PTHR47178:SF6">
    <property type="entry name" value="FAD-BINDING DOMAIN-CONTAINING PROTEIN"/>
    <property type="match status" value="1"/>
</dbReference>
<evidence type="ECO:0000256" key="1">
    <source>
        <dbReference type="ARBA" id="ARBA00022630"/>
    </source>
</evidence>
<organism evidence="6 7">
    <name type="scientific">Filobasidium floriforme</name>
    <dbReference type="NCBI Taxonomy" id="5210"/>
    <lineage>
        <taxon>Eukaryota</taxon>
        <taxon>Fungi</taxon>
        <taxon>Dikarya</taxon>
        <taxon>Basidiomycota</taxon>
        <taxon>Agaricomycotina</taxon>
        <taxon>Tremellomycetes</taxon>
        <taxon>Filobasidiales</taxon>
        <taxon>Filobasidiaceae</taxon>
        <taxon>Filobasidium</taxon>
    </lineage>
</organism>
<accession>A0A8K0JE42</accession>
<dbReference type="PANTHER" id="PTHR47178">
    <property type="entry name" value="MONOOXYGENASE, FAD-BINDING"/>
    <property type="match status" value="1"/>
</dbReference>
<keyword evidence="3" id="KW-0560">Oxidoreductase</keyword>